<evidence type="ECO:0000259" key="6">
    <source>
        <dbReference type="PROSITE" id="PS51999"/>
    </source>
</evidence>
<dbReference type="Proteomes" id="UP000053144">
    <property type="component" value="Chromosome 10"/>
</dbReference>
<protein>
    <recommendedName>
        <fullName evidence="6">GRF-type domain-containing protein</fullName>
    </recommendedName>
</protein>
<reference evidence="8" key="1">
    <citation type="journal article" date="2015" name="Proc. Natl. Acad. Sci. U.S.A.">
        <title>Genome sequencing of adzuki bean (Vigna angularis) provides insight into high starch and low fat accumulation and domestication.</title>
        <authorList>
            <person name="Yang K."/>
            <person name="Tian Z."/>
            <person name="Chen C."/>
            <person name="Luo L."/>
            <person name="Zhao B."/>
            <person name="Wang Z."/>
            <person name="Yu L."/>
            <person name="Li Y."/>
            <person name="Sun Y."/>
            <person name="Li W."/>
            <person name="Chen Y."/>
            <person name="Li Y."/>
            <person name="Zhang Y."/>
            <person name="Ai D."/>
            <person name="Zhao J."/>
            <person name="Shang C."/>
            <person name="Ma Y."/>
            <person name="Wu B."/>
            <person name="Wang M."/>
            <person name="Gao L."/>
            <person name="Sun D."/>
            <person name="Zhang P."/>
            <person name="Guo F."/>
            <person name="Wang W."/>
            <person name="Li Y."/>
            <person name="Wang J."/>
            <person name="Varshney R.K."/>
            <person name="Wang J."/>
            <person name="Ling H.Q."/>
            <person name="Wan P."/>
        </authorList>
    </citation>
    <scope>NUCLEOTIDE SEQUENCE</scope>
    <source>
        <strain evidence="8">cv. Jingnong 6</strain>
    </source>
</reference>
<dbReference type="GO" id="GO:0008270">
    <property type="term" value="F:zinc ion binding"/>
    <property type="evidence" value="ECO:0007669"/>
    <property type="project" value="UniProtKB-KW"/>
</dbReference>
<keyword evidence="5" id="KW-0472">Membrane</keyword>
<accession>A0A0L9VNE8</accession>
<dbReference type="Gramene" id="KOM56279">
    <property type="protein sequence ID" value="KOM56279"/>
    <property type="gene ID" value="LR48_Vigan10g217100"/>
</dbReference>
<evidence type="ECO:0000256" key="1">
    <source>
        <dbReference type="ARBA" id="ARBA00022723"/>
    </source>
</evidence>
<dbReference type="InterPro" id="IPR010666">
    <property type="entry name" value="Znf_GRF"/>
</dbReference>
<evidence type="ECO:0000313" key="7">
    <source>
        <dbReference type="EMBL" id="KOM56279.1"/>
    </source>
</evidence>
<evidence type="ECO:0000256" key="5">
    <source>
        <dbReference type="SAM" id="Phobius"/>
    </source>
</evidence>
<dbReference type="EMBL" id="CM003380">
    <property type="protein sequence ID" value="KOM56279.1"/>
    <property type="molecule type" value="Genomic_DNA"/>
</dbReference>
<feature type="domain" description="GRF-type" evidence="6">
    <location>
        <begin position="94"/>
        <end position="140"/>
    </location>
</feature>
<dbReference type="Pfam" id="PF06839">
    <property type="entry name" value="Zn_ribbon_GRF"/>
    <property type="match status" value="1"/>
</dbReference>
<evidence type="ECO:0000313" key="8">
    <source>
        <dbReference type="Proteomes" id="UP000053144"/>
    </source>
</evidence>
<feature type="transmembrane region" description="Helical" evidence="5">
    <location>
        <begin position="196"/>
        <end position="219"/>
    </location>
</feature>
<evidence type="ECO:0000256" key="4">
    <source>
        <dbReference type="PROSITE-ProRule" id="PRU01343"/>
    </source>
</evidence>
<keyword evidence="3" id="KW-0862">Zinc</keyword>
<organism evidence="7 8">
    <name type="scientific">Phaseolus angularis</name>
    <name type="common">Azuki bean</name>
    <name type="synonym">Vigna angularis</name>
    <dbReference type="NCBI Taxonomy" id="3914"/>
    <lineage>
        <taxon>Eukaryota</taxon>
        <taxon>Viridiplantae</taxon>
        <taxon>Streptophyta</taxon>
        <taxon>Embryophyta</taxon>
        <taxon>Tracheophyta</taxon>
        <taxon>Spermatophyta</taxon>
        <taxon>Magnoliopsida</taxon>
        <taxon>eudicotyledons</taxon>
        <taxon>Gunneridae</taxon>
        <taxon>Pentapetalae</taxon>
        <taxon>rosids</taxon>
        <taxon>fabids</taxon>
        <taxon>Fabales</taxon>
        <taxon>Fabaceae</taxon>
        <taxon>Papilionoideae</taxon>
        <taxon>50 kb inversion clade</taxon>
        <taxon>NPAAA clade</taxon>
        <taxon>indigoferoid/millettioid clade</taxon>
        <taxon>Phaseoleae</taxon>
        <taxon>Vigna</taxon>
    </lineage>
</organism>
<sequence>MLSAGQTQSVANTLVIRTLVTRRRAKHQTIRKEQEEERLSSFGEAHLLSYVFGKHYGVEVVVRMSRSSSSCKCLGLAMQHSSDSVRRLGGKPTCFCGRNAVFRIARTPKNKGKKFWGCPNFKGGSGEFVGCNFFEWCIEEGNEGNGLNVEERIGSVRNEEVGVMSMEDSVLEMEETYGEKIRLGFIEKSLVKLDKWLKLLVGMIFVIFVLNVIVLTMLVKVG</sequence>
<proteinExistence type="predicted"/>
<dbReference type="PANTHER" id="PTHR33248">
    <property type="entry name" value="ZINC ION-BINDING PROTEIN"/>
    <property type="match status" value="1"/>
</dbReference>
<keyword evidence="5" id="KW-1133">Transmembrane helix</keyword>
<gene>
    <name evidence="7" type="ORF">LR48_Vigan10g217100</name>
</gene>
<keyword evidence="1" id="KW-0479">Metal-binding</keyword>
<evidence type="ECO:0000256" key="3">
    <source>
        <dbReference type="ARBA" id="ARBA00022833"/>
    </source>
</evidence>
<dbReference type="PROSITE" id="PS51999">
    <property type="entry name" value="ZF_GRF"/>
    <property type="match status" value="1"/>
</dbReference>
<keyword evidence="5" id="KW-0812">Transmembrane</keyword>
<dbReference type="AlphaFoldDB" id="A0A0L9VNE8"/>
<evidence type="ECO:0000256" key="2">
    <source>
        <dbReference type="ARBA" id="ARBA00022771"/>
    </source>
</evidence>
<name>A0A0L9VNE8_PHAAN</name>
<keyword evidence="2 4" id="KW-0863">Zinc-finger</keyword>